<dbReference type="PANTHER" id="PTHR33337:SF40">
    <property type="entry name" value="CENP-V_GFA DOMAIN-CONTAINING PROTEIN-RELATED"/>
    <property type="match status" value="1"/>
</dbReference>
<evidence type="ECO:0000256" key="1">
    <source>
        <dbReference type="ARBA" id="ARBA00005495"/>
    </source>
</evidence>
<evidence type="ECO:0000313" key="6">
    <source>
        <dbReference type="EMBL" id="MEI4551371.1"/>
    </source>
</evidence>
<dbReference type="Pfam" id="PF04828">
    <property type="entry name" value="GFA"/>
    <property type="match status" value="1"/>
</dbReference>
<protein>
    <submittedName>
        <fullName evidence="6">GFA family protein</fullName>
    </submittedName>
</protein>
<dbReference type="PANTHER" id="PTHR33337">
    <property type="entry name" value="GFA DOMAIN-CONTAINING PROTEIN"/>
    <property type="match status" value="1"/>
</dbReference>
<dbReference type="InterPro" id="IPR006913">
    <property type="entry name" value="CENP-V/GFA"/>
</dbReference>
<comment type="similarity">
    <text evidence="1">Belongs to the Gfa family.</text>
</comment>
<organism evidence="6 7">
    <name type="scientific">Pseudoalteromonas spongiae</name>
    <dbReference type="NCBI Taxonomy" id="298657"/>
    <lineage>
        <taxon>Bacteria</taxon>
        <taxon>Pseudomonadati</taxon>
        <taxon>Pseudomonadota</taxon>
        <taxon>Gammaproteobacteria</taxon>
        <taxon>Alteromonadales</taxon>
        <taxon>Pseudoalteromonadaceae</taxon>
        <taxon>Pseudoalteromonas</taxon>
    </lineage>
</organism>
<evidence type="ECO:0000256" key="2">
    <source>
        <dbReference type="ARBA" id="ARBA00022723"/>
    </source>
</evidence>
<name>A0ABU8EWK5_9GAMM</name>
<reference evidence="6 7" key="1">
    <citation type="submission" date="2023-12" db="EMBL/GenBank/DDBJ databases">
        <title>Friends and Foes: Symbiotic and Algicidal bacterial influence on Karenia brevis blooms.</title>
        <authorList>
            <person name="Fei C."/>
            <person name="Mohamed A.R."/>
            <person name="Booker A."/>
            <person name="Arshad M."/>
            <person name="Klass S."/>
            <person name="Ahn S."/>
            <person name="Gilbert P.M."/>
            <person name="Heil C.A."/>
            <person name="Martinez J.M."/>
            <person name="Amin S.A."/>
        </authorList>
    </citation>
    <scope>NUCLEOTIDE SEQUENCE [LARGE SCALE GENOMIC DNA]</scope>
    <source>
        <strain evidence="6 7">CE15</strain>
    </source>
</reference>
<keyword evidence="2" id="KW-0479">Metal-binding</keyword>
<keyword evidence="4" id="KW-0456">Lyase</keyword>
<dbReference type="Proteomes" id="UP001382455">
    <property type="component" value="Unassembled WGS sequence"/>
</dbReference>
<keyword evidence="7" id="KW-1185">Reference proteome</keyword>
<dbReference type="RefSeq" id="WP_336436358.1">
    <property type="nucleotide sequence ID" value="NZ_JBAWKS010000002.1"/>
</dbReference>
<gene>
    <name evidence="6" type="ORF">WAE96_16975</name>
</gene>
<accession>A0ABU8EWK5</accession>
<comment type="caution">
    <text evidence="6">The sequence shown here is derived from an EMBL/GenBank/DDBJ whole genome shotgun (WGS) entry which is preliminary data.</text>
</comment>
<dbReference type="EMBL" id="JBAWKS010000002">
    <property type="protein sequence ID" value="MEI4551371.1"/>
    <property type="molecule type" value="Genomic_DNA"/>
</dbReference>
<evidence type="ECO:0000259" key="5">
    <source>
        <dbReference type="PROSITE" id="PS51891"/>
    </source>
</evidence>
<dbReference type="InterPro" id="IPR011057">
    <property type="entry name" value="Mss4-like_sf"/>
</dbReference>
<evidence type="ECO:0000256" key="4">
    <source>
        <dbReference type="ARBA" id="ARBA00023239"/>
    </source>
</evidence>
<proteinExistence type="inferred from homology"/>
<evidence type="ECO:0000313" key="7">
    <source>
        <dbReference type="Proteomes" id="UP001382455"/>
    </source>
</evidence>
<dbReference type="PROSITE" id="PS51891">
    <property type="entry name" value="CENP_V_GFA"/>
    <property type="match status" value="1"/>
</dbReference>
<dbReference type="Gene3D" id="3.90.1590.10">
    <property type="entry name" value="glutathione-dependent formaldehyde- activating enzyme (gfa)"/>
    <property type="match status" value="1"/>
</dbReference>
<keyword evidence="3" id="KW-0862">Zinc</keyword>
<feature type="domain" description="CENP-V/GFA" evidence="5">
    <location>
        <begin position="3"/>
        <end position="120"/>
    </location>
</feature>
<dbReference type="SUPFAM" id="SSF51316">
    <property type="entry name" value="Mss4-like"/>
    <property type="match status" value="1"/>
</dbReference>
<evidence type="ECO:0000256" key="3">
    <source>
        <dbReference type="ARBA" id="ARBA00022833"/>
    </source>
</evidence>
<sequence length="133" mass="14503">MQHQGSCLCGAVKYAVTGSFNAFYLCHCARCKKGTGTAHGANLFASNAQIDWLQGLEKVKRYQHLNTRHVKSFCTDCGSPLPTHDHDLNCVVVPAGSLDTDVPISPSAQIFVKSRAAWFNDIAHTHCFNGLPK</sequence>